<evidence type="ECO:0000313" key="1">
    <source>
        <dbReference type="EMBL" id="XBH20839.1"/>
    </source>
</evidence>
<reference evidence="1" key="1">
    <citation type="submission" date="2024-02" db="EMBL/GenBank/DDBJ databases">
        <title>Tomenella chthoni gen. nov. sp. nov., a member of the family Jonesiaceae isolated from bat guano.</title>
        <authorList>
            <person name="Miller S.L."/>
            <person name="King J."/>
            <person name="Sankaranarayanan K."/>
            <person name="Lawson P.A."/>
        </authorList>
    </citation>
    <scope>NUCLEOTIDE SEQUENCE</scope>
    <source>
        <strain evidence="1">BS-20</strain>
    </source>
</reference>
<dbReference type="Pfam" id="PF16702">
    <property type="entry name" value="DUF5063"/>
    <property type="match status" value="1"/>
</dbReference>
<dbReference type="AlphaFoldDB" id="A0AAU7DSC9"/>
<protein>
    <submittedName>
        <fullName evidence="1">DUF5063 domain-containing protein</fullName>
    </submittedName>
</protein>
<name>A0AAU7DSC9_9MICO</name>
<proteinExistence type="predicted"/>
<accession>A0AAU7DSC9</accession>
<organism evidence="1">
    <name type="scientific">Jonesiaceae bacterium BS-20</name>
    <dbReference type="NCBI Taxonomy" id="3120821"/>
    <lineage>
        <taxon>Bacteria</taxon>
        <taxon>Bacillati</taxon>
        <taxon>Actinomycetota</taxon>
        <taxon>Actinomycetes</taxon>
        <taxon>Micrococcales</taxon>
        <taxon>Jonesiaceae</taxon>
    </lineage>
</organism>
<dbReference type="Gene3D" id="1.20.120.1550">
    <property type="entry name" value="Protein of unknown function DUF5063"/>
    <property type="match status" value="1"/>
</dbReference>
<gene>
    <name evidence="1" type="ORF">V5R04_11470</name>
</gene>
<dbReference type="EMBL" id="CP146203">
    <property type="protein sequence ID" value="XBH20839.1"/>
    <property type="molecule type" value="Genomic_DNA"/>
</dbReference>
<sequence length="194" mass="21389">MASRSQLEELEELYALAQQVTPRIRGFLNAVVEVGSGRDPDSAVSVLILALSDVLYAGALLGASRDILPPERFEPDSGKDLDLEPLRIALLTVLDGLDSYLEVIDPQLGSEVGVGLLSSDLTMLTENLTHGLQHYDQGHEIEALWWWQYAYLSNWGERGASALRVLQILLGHLRLDVPDDVAQEAQFEALMQLP</sequence>
<dbReference type="InterPro" id="IPR038312">
    <property type="entry name" value="DUF5063_sf"/>
</dbReference>
<dbReference type="InterPro" id="IPR032025">
    <property type="entry name" value="DUF5063"/>
</dbReference>